<accession>A0A845FYL6</accession>
<dbReference type="Proteomes" id="UP000470302">
    <property type="component" value="Unassembled WGS sequence"/>
</dbReference>
<sequence>MGQQVIHRDPEIYSGATVFVGTRVPLSVLFDYLKAGESIQCFLADYPSVSKSAAIVALEIAEQCADRWCHSYSVRWRTCLPAH</sequence>
<dbReference type="EMBL" id="WWCW01000002">
    <property type="protein sequence ID" value="MYM85829.1"/>
    <property type="molecule type" value="Genomic_DNA"/>
</dbReference>
<name>A0A845FYL6_9BURK</name>
<reference evidence="1 2" key="1">
    <citation type="submission" date="2020-01" db="EMBL/GenBank/DDBJ databases">
        <title>Novel species isolated from a subtropical stream in China.</title>
        <authorList>
            <person name="Lu H."/>
        </authorList>
    </citation>
    <scope>NUCLEOTIDE SEQUENCE [LARGE SCALE GENOMIC DNA]</scope>
    <source>
        <strain evidence="1 2">FT82W</strain>
    </source>
</reference>
<dbReference type="InterPro" id="IPR036388">
    <property type="entry name" value="WH-like_DNA-bd_sf"/>
</dbReference>
<organism evidence="1 2">
    <name type="scientific">Duganella vulcania</name>
    <dbReference type="NCBI Taxonomy" id="2692166"/>
    <lineage>
        <taxon>Bacteria</taxon>
        <taxon>Pseudomonadati</taxon>
        <taxon>Pseudomonadota</taxon>
        <taxon>Betaproteobacteria</taxon>
        <taxon>Burkholderiales</taxon>
        <taxon>Oxalobacteraceae</taxon>
        <taxon>Telluria group</taxon>
        <taxon>Duganella</taxon>
    </lineage>
</organism>
<dbReference type="RefSeq" id="WP_161095157.1">
    <property type="nucleotide sequence ID" value="NZ_WWCW01000002.1"/>
</dbReference>
<gene>
    <name evidence="1" type="ORF">GTP91_01405</name>
</gene>
<proteinExistence type="predicted"/>
<dbReference type="SUPFAM" id="SSF46689">
    <property type="entry name" value="Homeodomain-like"/>
    <property type="match status" value="1"/>
</dbReference>
<protein>
    <submittedName>
        <fullName evidence="1">DUF433 domain-containing protein</fullName>
    </submittedName>
</protein>
<comment type="caution">
    <text evidence="1">The sequence shown here is derived from an EMBL/GenBank/DDBJ whole genome shotgun (WGS) entry which is preliminary data.</text>
</comment>
<dbReference type="InterPro" id="IPR007367">
    <property type="entry name" value="DUF433"/>
</dbReference>
<evidence type="ECO:0000313" key="2">
    <source>
        <dbReference type="Proteomes" id="UP000470302"/>
    </source>
</evidence>
<dbReference type="Gene3D" id="1.10.10.10">
    <property type="entry name" value="Winged helix-like DNA-binding domain superfamily/Winged helix DNA-binding domain"/>
    <property type="match status" value="1"/>
</dbReference>
<dbReference type="InterPro" id="IPR009057">
    <property type="entry name" value="Homeodomain-like_sf"/>
</dbReference>
<evidence type="ECO:0000313" key="1">
    <source>
        <dbReference type="EMBL" id="MYM85829.1"/>
    </source>
</evidence>
<dbReference type="AlphaFoldDB" id="A0A845FYL6"/>
<dbReference type="Pfam" id="PF04255">
    <property type="entry name" value="DUF433"/>
    <property type="match status" value="1"/>
</dbReference>